<feature type="region of interest" description="Disordered" evidence="1">
    <location>
        <begin position="58"/>
        <end position="88"/>
    </location>
</feature>
<organism evidence="2 3">
    <name type="scientific">Pandoravirus japonicus</name>
    <dbReference type="NCBI Taxonomy" id="2823154"/>
    <lineage>
        <taxon>Viruses</taxon>
        <taxon>Pandoravirus</taxon>
    </lineage>
</organism>
<sequence length="88" mass="9767">MPSSPFARPISAPASMFGVREYVTAATPRSKKQSALLLMGLGGGRMIARLRPVHRRPPFFPQKCIKTPSLPHRGADDRQAEIRTGRER</sequence>
<accession>A0A811BTD0</accession>
<evidence type="ECO:0000313" key="3">
    <source>
        <dbReference type="Proteomes" id="UP001253637"/>
    </source>
</evidence>
<reference evidence="2" key="1">
    <citation type="submission" date="2021-04" db="EMBL/GenBank/DDBJ databases">
        <title>Draft Genome Sequence of Pandoravirus japonicus, Isolated from the Sabaishi River of Niigata, Japan.</title>
        <authorList>
            <person name="Hosokawa N."/>
            <person name="Takahashi H."/>
            <person name="Aoki K."/>
            <person name="Takemura M."/>
        </authorList>
    </citation>
    <scope>NUCLEOTIDE SEQUENCE</scope>
</reference>
<evidence type="ECO:0000256" key="1">
    <source>
        <dbReference type="SAM" id="MobiDB-lite"/>
    </source>
</evidence>
<feature type="compositionally biased region" description="Basic and acidic residues" evidence="1">
    <location>
        <begin position="73"/>
        <end position="88"/>
    </location>
</feature>
<name>A0A811BTD0_9VIRU</name>
<proteinExistence type="predicted"/>
<protein>
    <submittedName>
        <fullName evidence="2">Uncharacterized protein</fullName>
    </submittedName>
</protein>
<evidence type="ECO:0000313" key="2">
    <source>
        <dbReference type="EMBL" id="BCU03835.1"/>
    </source>
</evidence>
<dbReference type="Proteomes" id="UP001253637">
    <property type="component" value="Segment"/>
</dbReference>
<dbReference type="EMBL" id="LC625835">
    <property type="protein sequence ID" value="BCU03835.1"/>
    <property type="molecule type" value="Genomic_DNA"/>
</dbReference>